<dbReference type="SMART" id="SM00715">
    <property type="entry name" value="LA"/>
    <property type="match status" value="1"/>
</dbReference>
<dbReference type="Proteomes" id="UP001064489">
    <property type="component" value="Chromosome 9"/>
</dbReference>
<proteinExistence type="predicted"/>
<accession>A0AAD5JJD2</accession>
<dbReference type="PANTHER" id="PTHR22792:SF155">
    <property type="entry name" value="LA-RELATED PROTEIN 1C-LIKE"/>
    <property type="match status" value="1"/>
</dbReference>
<feature type="compositionally biased region" description="Low complexity" evidence="3">
    <location>
        <begin position="53"/>
        <end position="63"/>
    </location>
</feature>
<evidence type="ECO:0000259" key="4">
    <source>
        <dbReference type="PROSITE" id="PS50961"/>
    </source>
</evidence>
<feature type="compositionally biased region" description="Low complexity" evidence="3">
    <location>
        <begin position="195"/>
        <end position="208"/>
    </location>
</feature>
<protein>
    <recommendedName>
        <fullName evidence="4">HTH La-type RNA-binding domain-containing protein</fullName>
    </recommendedName>
</protein>
<dbReference type="InterPro" id="IPR006630">
    <property type="entry name" value="La_HTH"/>
</dbReference>
<feature type="compositionally biased region" description="Pro residues" evidence="3">
    <location>
        <begin position="242"/>
        <end position="256"/>
    </location>
</feature>
<feature type="region of interest" description="Disordered" evidence="3">
    <location>
        <begin position="1"/>
        <end position="34"/>
    </location>
</feature>
<dbReference type="EMBL" id="JAJSOW010000001">
    <property type="protein sequence ID" value="KAI9200795.1"/>
    <property type="molecule type" value="Genomic_DNA"/>
</dbReference>
<dbReference type="CDD" id="cd07323">
    <property type="entry name" value="LAM"/>
    <property type="match status" value="1"/>
</dbReference>
<feature type="compositionally biased region" description="Low complexity" evidence="3">
    <location>
        <begin position="156"/>
        <end position="175"/>
    </location>
</feature>
<dbReference type="GO" id="GO:0003723">
    <property type="term" value="F:RNA binding"/>
    <property type="evidence" value="ECO:0007669"/>
    <property type="project" value="UniProtKB-UniRule"/>
</dbReference>
<feature type="region of interest" description="Disordered" evidence="3">
    <location>
        <begin position="47"/>
        <end position="356"/>
    </location>
</feature>
<feature type="compositionally biased region" description="Low complexity" evidence="3">
    <location>
        <begin position="343"/>
        <end position="353"/>
    </location>
</feature>
<dbReference type="SUPFAM" id="SSF46785">
    <property type="entry name" value="Winged helix' DNA-binding domain"/>
    <property type="match status" value="1"/>
</dbReference>
<feature type="compositionally biased region" description="Gly residues" evidence="3">
    <location>
        <begin position="219"/>
        <end position="235"/>
    </location>
</feature>
<gene>
    <name evidence="5" type="ORF">LWI28_013316</name>
</gene>
<feature type="compositionally biased region" description="Low complexity" evidence="3">
    <location>
        <begin position="73"/>
        <end position="95"/>
    </location>
</feature>
<evidence type="ECO:0000256" key="3">
    <source>
        <dbReference type="SAM" id="MobiDB-lite"/>
    </source>
</evidence>
<evidence type="ECO:0000313" key="5">
    <source>
        <dbReference type="EMBL" id="KAI9200795.1"/>
    </source>
</evidence>
<keyword evidence="1 2" id="KW-0694">RNA-binding</keyword>
<dbReference type="PROSITE" id="PS50961">
    <property type="entry name" value="HTH_LA"/>
    <property type="match status" value="1"/>
</dbReference>
<dbReference type="Gene3D" id="1.10.10.10">
    <property type="entry name" value="Winged helix-like DNA-binding domain superfamily/Winged helix DNA-binding domain"/>
    <property type="match status" value="1"/>
</dbReference>
<dbReference type="InterPro" id="IPR045180">
    <property type="entry name" value="La_dom_prot"/>
</dbReference>
<feature type="domain" description="HTH La-type RNA-binding" evidence="4">
    <location>
        <begin position="413"/>
        <end position="502"/>
    </location>
</feature>
<dbReference type="InterPro" id="IPR036388">
    <property type="entry name" value="WH-like_DNA-bd_sf"/>
</dbReference>
<sequence length="575" mass="60956">MTADSASNHHSPRGSGFSSSSSGGGGDGLSSSQFRRISFPSPWAQVVRGETESVSSAVNHSPSSSPPLPPPLTSSLPEPAAADCSSPSKAASASSSPPPPPVDNSSVVAAESSDATDGNAASRPKKAAWNKPSNGVVEVGPVMGAVSWPALSESTKPSPKSSPSVDSPPASKAVPDGSVANNQVPVVSHVPQKQSTANANPNSNPNRTMPARQRPKRGSSGGIGNAGGGGGGPGQSGFTRPSQPPPPPPPPFPLFPVAPNSFGNLVPALPDPSPREPLYRGNNWENRPVGGFVPQSHPASEHRNSSRRGNYGPRGDGQYHNNFGGRRDQDRGNYANSRDVHVQPQRGPPRGFVRPPPPNAATFVPPPQPMRPFANPMGYPEFIYLPPMPMESFRGMPGVPFMPPGPPAAVFVPVPEPHLPALLINQIDYYFSDANLIKDEYLKSNMDEQGWVPIALIAGFPRVKNLTTNIQLILDYLRTSTVVEVQDDKVRRRSEWMKWVPIGSRVATDSGLPSSGGSSQDLLTSAFQKMAVEEGTLNQGSTTVKEDFTYESTWKGMEMEMEMDLHCKEISGKSS</sequence>
<organism evidence="5 6">
    <name type="scientific">Acer negundo</name>
    <name type="common">Box elder</name>
    <dbReference type="NCBI Taxonomy" id="4023"/>
    <lineage>
        <taxon>Eukaryota</taxon>
        <taxon>Viridiplantae</taxon>
        <taxon>Streptophyta</taxon>
        <taxon>Embryophyta</taxon>
        <taxon>Tracheophyta</taxon>
        <taxon>Spermatophyta</taxon>
        <taxon>Magnoliopsida</taxon>
        <taxon>eudicotyledons</taxon>
        <taxon>Gunneridae</taxon>
        <taxon>Pentapetalae</taxon>
        <taxon>rosids</taxon>
        <taxon>malvids</taxon>
        <taxon>Sapindales</taxon>
        <taxon>Sapindaceae</taxon>
        <taxon>Hippocastanoideae</taxon>
        <taxon>Acereae</taxon>
        <taxon>Acer</taxon>
    </lineage>
</organism>
<evidence type="ECO:0000256" key="1">
    <source>
        <dbReference type="ARBA" id="ARBA00022884"/>
    </source>
</evidence>
<evidence type="ECO:0000313" key="6">
    <source>
        <dbReference type="Proteomes" id="UP001064489"/>
    </source>
</evidence>
<name>A0AAD5JJD2_ACENE</name>
<reference evidence="5" key="1">
    <citation type="journal article" date="2022" name="Plant J.">
        <title>Strategies of tolerance reflected in two North American maple genomes.</title>
        <authorList>
            <person name="McEvoy S.L."/>
            <person name="Sezen U.U."/>
            <person name="Trouern-Trend A."/>
            <person name="McMahon S.M."/>
            <person name="Schaberg P.G."/>
            <person name="Yang J."/>
            <person name="Wegrzyn J.L."/>
            <person name="Swenson N.G."/>
        </authorList>
    </citation>
    <scope>NUCLEOTIDE SEQUENCE</scope>
    <source>
        <strain evidence="5">91603</strain>
    </source>
</reference>
<comment type="caution">
    <text evidence="5">The sequence shown here is derived from an EMBL/GenBank/DDBJ whole genome shotgun (WGS) entry which is preliminary data.</text>
</comment>
<keyword evidence="6" id="KW-1185">Reference proteome</keyword>
<dbReference type="InterPro" id="IPR036390">
    <property type="entry name" value="WH_DNA-bd_sf"/>
</dbReference>
<dbReference type="Pfam" id="PF05383">
    <property type="entry name" value="La"/>
    <property type="match status" value="1"/>
</dbReference>
<reference evidence="5" key="2">
    <citation type="submission" date="2023-02" db="EMBL/GenBank/DDBJ databases">
        <authorList>
            <person name="Swenson N.G."/>
            <person name="Wegrzyn J.L."/>
            <person name="Mcevoy S.L."/>
        </authorList>
    </citation>
    <scope>NUCLEOTIDE SEQUENCE</scope>
    <source>
        <strain evidence="5">91603</strain>
        <tissue evidence="5">Leaf</tissue>
    </source>
</reference>
<dbReference type="PANTHER" id="PTHR22792">
    <property type="entry name" value="LUPUS LA PROTEIN-RELATED"/>
    <property type="match status" value="1"/>
</dbReference>
<dbReference type="AlphaFoldDB" id="A0AAD5JJD2"/>
<evidence type="ECO:0000256" key="2">
    <source>
        <dbReference type="PROSITE-ProRule" id="PRU00332"/>
    </source>
</evidence>